<gene>
    <name evidence="1" type="ORF">TPSB3V08_LOCUS5274</name>
</gene>
<evidence type="ECO:0008006" key="2">
    <source>
        <dbReference type="Google" id="ProtNLM"/>
    </source>
</evidence>
<dbReference type="EMBL" id="OD002764">
    <property type="protein sequence ID" value="CAD7406080.1"/>
    <property type="molecule type" value="Genomic_DNA"/>
</dbReference>
<organism evidence="1">
    <name type="scientific">Timema poppense</name>
    <name type="common">Walking stick</name>
    <dbReference type="NCBI Taxonomy" id="170557"/>
    <lineage>
        <taxon>Eukaryota</taxon>
        <taxon>Metazoa</taxon>
        <taxon>Ecdysozoa</taxon>
        <taxon>Arthropoda</taxon>
        <taxon>Hexapoda</taxon>
        <taxon>Insecta</taxon>
        <taxon>Pterygota</taxon>
        <taxon>Neoptera</taxon>
        <taxon>Polyneoptera</taxon>
        <taxon>Phasmatodea</taxon>
        <taxon>Timematodea</taxon>
        <taxon>Timematoidea</taxon>
        <taxon>Timematidae</taxon>
        <taxon>Timema</taxon>
    </lineage>
</organism>
<evidence type="ECO:0000313" key="1">
    <source>
        <dbReference type="EMBL" id="CAD7406080.1"/>
    </source>
</evidence>
<protein>
    <recommendedName>
        <fullName evidence="2">CCHC-type domain-containing protein</fullName>
    </recommendedName>
</protein>
<sequence>MSPNRNIFEDFFDLAKRNKYRLGDVLVQQAIEHSLQLKLMSGLISIVSGASTGTPSWEHVIKKDEDETLFTTKMSPIPVALQTRSLTRHVNKRRIDFHSTLKDEYIDLETSYASSIGGGYEADTESGCGDSTGSTICWQTVVLACDQPPRRYKTSWEPICCFTCGARNHLAVQCRG</sequence>
<name>A0A7R9D0V5_TIMPO</name>
<reference evidence="1" key="1">
    <citation type="submission" date="2020-11" db="EMBL/GenBank/DDBJ databases">
        <authorList>
            <person name="Tran Van P."/>
        </authorList>
    </citation>
    <scope>NUCLEOTIDE SEQUENCE</scope>
</reference>
<accession>A0A7R9D0V5</accession>
<proteinExistence type="predicted"/>
<dbReference type="AlphaFoldDB" id="A0A7R9D0V5"/>